<organism evidence="1 2">
    <name type="scientific">Pseudoalteromonas arctica</name>
    <dbReference type="NCBI Taxonomy" id="394751"/>
    <lineage>
        <taxon>Bacteria</taxon>
        <taxon>Pseudomonadati</taxon>
        <taxon>Pseudomonadota</taxon>
        <taxon>Gammaproteobacteria</taxon>
        <taxon>Alteromonadales</taxon>
        <taxon>Pseudoalteromonadaceae</taxon>
        <taxon>Pseudoalteromonas</taxon>
    </lineage>
</organism>
<dbReference type="RefSeq" id="WP_169018923.1">
    <property type="nucleotide sequence ID" value="NZ_JABBMT010000003.1"/>
</dbReference>
<comment type="caution">
    <text evidence="1">The sequence shown here is derived from an EMBL/GenBank/DDBJ whole genome shotgun (WGS) entry which is preliminary data.</text>
</comment>
<dbReference type="EMBL" id="JABBMT010000003">
    <property type="protein sequence ID" value="NMM39918.1"/>
    <property type="molecule type" value="Genomic_DNA"/>
</dbReference>
<evidence type="ECO:0000313" key="2">
    <source>
        <dbReference type="Proteomes" id="UP000570493"/>
    </source>
</evidence>
<gene>
    <name evidence="1" type="ORF">HHO47_03445</name>
</gene>
<dbReference type="Proteomes" id="UP000570493">
    <property type="component" value="Unassembled WGS sequence"/>
</dbReference>
<name>A0A7Y0DR43_9GAMM</name>
<keyword evidence="2" id="KW-1185">Reference proteome</keyword>
<proteinExistence type="predicted"/>
<evidence type="ECO:0000313" key="1">
    <source>
        <dbReference type="EMBL" id="NMM39918.1"/>
    </source>
</evidence>
<sequence>MIKIKKALIIFLLIVVTIGFAKLYISQTHYFSFTNLCNHNNGLIRSISSYVVQQKLSWVTLEEKKNIFLEMLFPSALGLPKEWSLSSETITVFCDSILAENKSEKEYILYNVAHTASLYKNLEVLRFLNQFGDIKHVFLEFEKPIGKESYEKLDRESRNIIANGGVGKLSCYN</sequence>
<dbReference type="AlphaFoldDB" id="A0A7Y0DR43"/>
<reference evidence="1" key="1">
    <citation type="submission" date="2020-04" db="EMBL/GenBank/DDBJ databases">
        <title>Genome Sequencing for Pseudoaltermonas arctica.</title>
        <authorList>
            <person name="Elkins N.S."/>
        </authorList>
    </citation>
    <scope>NUCLEOTIDE SEQUENCE [LARGE SCALE GENOMIC DNA]</scope>
    <source>
        <strain evidence="1">NEC-BIFX-2020_0012</strain>
    </source>
</reference>
<accession>A0A7Y0DR43</accession>
<protein>
    <submittedName>
        <fullName evidence="1">Uncharacterized protein</fullName>
    </submittedName>
</protein>